<dbReference type="AlphaFoldDB" id="A0A448X646"/>
<organism evidence="2 3">
    <name type="scientific">Protopolystoma xenopodis</name>
    <dbReference type="NCBI Taxonomy" id="117903"/>
    <lineage>
        <taxon>Eukaryota</taxon>
        <taxon>Metazoa</taxon>
        <taxon>Spiralia</taxon>
        <taxon>Lophotrochozoa</taxon>
        <taxon>Platyhelminthes</taxon>
        <taxon>Monogenea</taxon>
        <taxon>Polyopisthocotylea</taxon>
        <taxon>Polystomatidea</taxon>
        <taxon>Polystomatidae</taxon>
        <taxon>Protopolystoma</taxon>
    </lineage>
</organism>
<reference evidence="2" key="1">
    <citation type="submission" date="2018-11" db="EMBL/GenBank/DDBJ databases">
        <authorList>
            <consortium name="Pathogen Informatics"/>
        </authorList>
    </citation>
    <scope>NUCLEOTIDE SEQUENCE</scope>
</reference>
<name>A0A448X646_9PLAT</name>
<sequence>MRRENYHLLRLNLSKNRIGAYGGRSLAASLSACLPVWLNLLFLVSPVPTTATPTTFFLVPLKPCLVNNHFGP</sequence>
<keyword evidence="1" id="KW-0812">Transmembrane</keyword>
<proteinExistence type="predicted"/>
<dbReference type="SMART" id="SM00368">
    <property type="entry name" value="LRR_RI"/>
    <property type="match status" value="1"/>
</dbReference>
<keyword evidence="3" id="KW-1185">Reference proteome</keyword>
<evidence type="ECO:0000313" key="3">
    <source>
        <dbReference type="Proteomes" id="UP000784294"/>
    </source>
</evidence>
<comment type="caution">
    <text evidence="2">The sequence shown here is derived from an EMBL/GenBank/DDBJ whole genome shotgun (WGS) entry which is preliminary data.</text>
</comment>
<evidence type="ECO:0000256" key="1">
    <source>
        <dbReference type="SAM" id="Phobius"/>
    </source>
</evidence>
<gene>
    <name evidence="2" type="ORF">PXEA_LOCUS22455</name>
</gene>
<dbReference type="Proteomes" id="UP000784294">
    <property type="component" value="Unassembled WGS sequence"/>
</dbReference>
<feature type="transmembrane region" description="Helical" evidence="1">
    <location>
        <begin position="21"/>
        <end position="44"/>
    </location>
</feature>
<dbReference type="EMBL" id="CAAALY010099614">
    <property type="protein sequence ID" value="VEL29015.1"/>
    <property type="molecule type" value="Genomic_DNA"/>
</dbReference>
<accession>A0A448X646</accession>
<protein>
    <submittedName>
        <fullName evidence="2">Uncharacterized protein</fullName>
    </submittedName>
</protein>
<keyword evidence="1" id="KW-0472">Membrane</keyword>
<keyword evidence="1" id="KW-1133">Transmembrane helix</keyword>
<evidence type="ECO:0000313" key="2">
    <source>
        <dbReference type="EMBL" id="VEL29015.1"/>
    </source>
</evidence>